<dbReference type="AlphaFoldDB" id="A0A6N6NTQ1"/>
<dbReference type="GeneID" id="98657445"/>
<evidence type="ECO:0008006" key="4">
    <source>
        <dbReference type="Google" id="ProtNLM"/>
    </source>
</evidence>
<dbReference type="Proteomes" id="UP000468668">
    <property type="component" value="Unassembled WGS sequence"/>
</dbReference>
<sequence>MASSDNMADQVANAAQNAVKSRDFSDLQSTIERVAGAAAESIGRGIAQASDGIRRGQEQYALIQERKRKEELMKLRYASATTQRGGGIALVVAGVAVGIPLVAIGLIMLLVKLSVAAPFIAAGALFGGALVFAGTRKIRLAGVFERYRNVIGLRESCSVKELAQRGSESVADVQKNVRKMLAKGMFKQATLDETSGLLLMTSEASESHERELAEARRAERQQALVQSASSKESASLTAEQQQLLDRGKAFIALIREGNDAIPDEEISRTLDRIEHVVSAILDAAAENPELIDDLDRLLDYYLPTTVKLLETYRELDSQPIQSDNIVDSKREIEKALDSLSVAFEKLLDSLFRDVATDVSSDITVLRTVLAQEGLTESPFDKAR</sequence>
<keyword evidence="1" id="KW-0812">Transmembrane</keyword>
<reference evidence="2 3" key="1">
    <citation type="submission" date="2019-09" db="EMBL/GenBank/DDBJ databases">
        <title>Whole genome shotgun sequencing (WGS) of Ellagibacter isourolithinifaciens DSM 104140(T) and Adlercreutzia muris DSM 29508(T).</title>
        <authorList>
            <person name="Stoll D.A."/>
            <person name="Danylec N."/>
            <person name="Huch M."/>
        </authorList>
    </citation>
    <scope>NUCLEOTIDE SEQUENCE [LARGE SCALE GENOMIC DNA]</scope>
    <source>
        <strain evidence="2 3">DSM 104140</strain>
    </source>
</reference>
<gene>
    <name evidence="2" type="ORF">F8C90_03380</name>
</gene>
<organism evidence="2 3">
    <name type="scientific">Ellagibacter isourolithinifaciens</name>
    <dbReference type="NCBI Taxonomy" id="2137581"/>
    <lineage>
        <taxon>Bacteria</taxon>
        <taxon>Bacillati</taxon>
        <taxon>Actinomycetota</taxon>
        <taxon>Coriobacteriia</taxon>
        <taxon>Eggerthellales</taxon>
        <taxon>Eggerthellaceae</taxon>
        <taxon>Ellagibacter</taxon>
    </lineage>
</organism>
<proteinExistence type="predicted"/>
<name>A0A6N6NTQ1_9ACTN</name>
<protein>
    <recommendedName>
        <fullName evidence="4">5-bromo-4-chloroindolyl phosphate hydrolysis protein</fullName>
    </recommendedName>
</protein>
<dbReference type="InterPro" id="IPR018770">
    <property type="entry name" value="ChloroindolylP_hydrolase"/>
</dbReference>
<dbReference type="RefSeq" id="WP_158049046.1">
    <property type="nucleotide sequence ID" value="NZ_WAJR01000005.1"/>
</dbReference>
<evidence type="ECO:0000313" key="3">
    <source>
        <dbReference type="Proteomes" id="UP000468668"/>
    </source>
</evidence>
<comment type="caution">
    <text evidence="2">The sequence shown here is derived from an EMBL/GenBank/DDBJ whole genome shotgun (WGS) entry which is preliminary data.</text>
</comment>
<keyword evidence="3" id="KW-1185">Reference proteome</keyword>
<dbReference type="Pfam" id="PF10112">
    <property type="entry name" value="Halogen_Hydrol"/>
    <property type="match status" value="1"/>
</dbReference>
<accession>A0A6N6NTQ1</accession>
<keyword evidence="1" id="KW-0472">Membrane</keyword>
<dbReference type="EMBL" id="WAJR01000005">
    <property type="protein sequence ID" value="KAB1641556.1"/>
    <property type="molecule type" value="Genomic_DNA"/>
</dbReference>
<evidence type="ECO:0000256" key="1">
    <source>
        <dbReference type="SAM" id="Phobius"/>
    </source>
</evidence>
<feature type="transmembrane region" description="Helical" evidence="1">
    <location>
        <begin position="86"/>
        <end position="109"/>
    </location>
</feature>
<keyword evidence="1" id="KW-1133">Transmembrane helix</keyword>
<feature type="transmembrane region" description="Helical" evidence="1">
    <location>
        <begin position="115"/>
        <end position="133"/>
    </location>
</feature>
<dbReference type="OrthoDB" id="9782052at2"/>
<evidence type="ECO:0000313" key="2">
    <source>
        <dbReference type="EMBL" id="KAB1641556.1"/>
    </source>
</evidence>